<dbReference type="PROSITE" id="PS50164">
    <property type="entry name" value="GIY_YIG"/>
    <property type="match status" value="1"/>
</dbReference>
<name>A0ABQ1IW14_9GAMM</name>
<keyword evidence="4" id="KW-1185">Reference proteome</keyword>
<evidence type="ECO:0000256" key="1">
    <source>
        <dbReference type="ARBA" id="ARBA00007435"/>
    </source>
</evidence>
<proteinExistence type="inferred from homology"/>
<dbReference type="PANTHER" id="PTHR34477">
    <property type="entry name" value="UPF0213 PROTEIN YHBQ"/>
    <property type="match status" value="1"/>
</dbReference>
<dbReference type="Proteomes" id="UP000646152">
    <property type="component" value="Unassembled WGS sequence"/>
</dbReference>
<accession>A0ABQ1IW14</accession>
<dbReference type="InterPro" id="IPR035901">
    <property type="entry name" value="GIY-YIG_endonuc_sf"/>
</dbReference>
<comment type="similarity">
    <text evidence="1">Belongs to the UPF0213 family.</text>
</comment>
<dbReference type="InterPro" id="IPR000305">
    <property type="entry name" value="GIY-YIG_endonuc"/>
</dbReference>
<dbReference type="PANTHER" id="PTHR34477:SF1">
    <property type="entry name" value="UPF0213 PROTEIN YHBQ"/>
    <property type="match status" value="1"/>
</dbReference>
<dbReference type="Gene3D" id="3.40.1440.10">
    <property type="entry name" value="GIY-YIG endonuclease"/>
    <property type="match status" value="1"/>
</dbReference>
<dbReference type="InterPro" id="IPR050190">
    <property type="entry name" value="UPF0213_domain"/>
</dbReference>
<reference evidence="4" key="1">
    <citation type="journal article" date="2019" name="Int. J. Syst. Evol. Microbiol.">
        <title>The Global Catalogue of Microorganisms (GCM) 10K type strain sequencing project: providing services to taxonomists for standard genome sequencing and annotation.</title>
        <authorList>
            <consortium name="The Broad Institute Genomics Platform"/>
            <consortium name="The Broad Institute Genome Sequencing Center for Infectious Disease"/>
            <person name="Wu L."/>
            <person name="Ma J."/>
        </authorList>
    </citation>
    <scope>NUCLEOTIDE SEQUENCE [LARGE SCALE GENOMIC DNA]</scope>
    <source>
        <strain evidence="4">CGMCC 1.15923</strain>
    </source>
</reference>
<evidence type="ECO:0000313" key="4">
    <source>
        <dbReference type="Proteomes" id="UP000646152"/>
    </source>
</evidence>
<evidence type="ECO:0000259" key="2">
    <source>
        <dbReference type="PROSITE" id="PS50164"/>
    </source>
</evidence>
<dbReference type="CDD" id="cd10456">
    <property type="entry name" value="GIY-YIG_UPF0213"/>
    <property type="match status" value="1"/>
</dbReference>
<protein>
    <recommendedName>
        <fullName evidence="2">GIY-YIG domain-containing protein</fullName>
    </recommendedName>
</protein>
<dbReference type="SUPFAM" id="SSF82771">
    <property type="entry name" value="GIY-YIG endonuclease"/>
    <property type="match status" value="1"/>
</dbReference>
<organism evidence="3 4">
    <name type="scientific">Oceanisphaera marina</name>
    <dbReference type="NCBI Taxonomy" id="2017550"/>
    <lineage>
        <taxon>Bacteria</taxon>
        <taxon>Pseudomonadati</taxon>
        <taxon>Pseudomonadota</taxon>
        <taxon>Gammaproteobacteria</taxon>
        <taxon>Aeromonadales</taxon>
        <taxon>Aeromonadaceae</taxon>
        <taxon>Oceanisphaera</taxon>
    </lineage>
</organism>
<comment type="caution">
    <text evidence="3">The sequence shown here is derived from an EMBL/GenBank/DDBJ whole genome shotgun (WGS) entry which is preliminary data.</text>
</comment>
<dbReference type="EMBL" id="BMKE01000028">
    <property type="protein sequence ID" value="GGB52497.1"/>
    <property type="molecule type" value="Genomic_DNA"/>
</dbReference>
<dbReference type="Pfam" id="PF01541">
    <property type="entry name" value="GIY-YIG"/>
    <property type="match status" value="1"/>
</dbReference>
<dbReference type="RefSeq" id="WP_188630668.1">
    <property type="nucleotide sequence ID" value="NZ_BMKE01000028.1"/>
</dbReference>
<gene>
    <name evidence="3" type="ORF">GCM10011502_27060</name>
</gene>
<sequence>MPDLAPQSTAGHWYLYILRCSDGSLYTGISLDPERRCMEHNQQLSRASRYVWARRPAQLIWQRPVANQSVALRLEYRLKRLTKVRKEQLLQEDGVWQILQATIKTAP</sequence>
<feature type="domain" description="GIY-YIG" evidence="2">
    <location>
        <begin position="11"/>
        <end position="88"/>
    </location>
</feature>
<evidence type="ECO:0000313" key="3">
    <source>
        <dbReference type="EMBL" id="GGB52497.1"/>
    </source>
</evidence>